<accession>A0AAE1Y9V4</accession>
<proteinExistence type="predicted"/>
<evidence type="ECO:0000313" key="3">
    <source>
        <dbReference type="Proteomes" id="UP001293254"/>
    </source>
</evidence>
<dbReference type="InterPro" id="IPR011989">
    <property type="entry name" value="ARM-like"/>
</dbReference>
<dbReference type="PANTHER" id="PTHR36029:SF1">
    <property type="entry name" value="PROTEIN TPLATE"/>
    <property type="match status" value="1"/>
</dbReference>
<dbReference type="PANTHER" id="PTHR36029">
    <property type="entry name" value="TSET COMPLEX MEMBER TSTA"/>
    <property type="match status" value="1"/>
</dbReference>
<dbReference type="GO" id="GO:0006897">
    <property type="term" value="P:endocytosis"/>
    <property type="evidence" value="ECO:0007669"/>
    <property type="project" value="InterPro"/>
</dbReference>
<feature type="compositionally biased region" description="Basic and acidic residues" evidence="1">
    <location>
        <begin position="1109"/>
        <end position="1126"/>
    </location>
</feature>
<protein>
    <submittedName>
        <fullName evidence="2">Protein TPLATE</fullName>
    </submittedName>
</protein>
<dbReference type="EMBL" id="JACGWO010000005">
    <property type="protein sequence ID" value="KAK4426072.1"/>
    <property type="molecule type" value="Genomic_DNA"/>
</dbReference>
<gene>
    <name evidence="2" type="ORF">Salat_1375700</name>
</gene>
<dbReference type="AlphaFoldDB" id="A0AAE1Y9V4"/>
<sequence length="1165" mass="130238">MDILFAQIQADLRSNDALRQSGALLQALQQCAAGRDISVIAKYAVEEIVASPASAVSKKLAFDLIRSTRLTADLWETVCSGIRNDFDFPDPDVTAAAISILAAIPSHRLGKLITDCNKEISACFDSASDNLRFSITETLGCILARDDLVTLCENNYNLLDRLSNWWNRIAQNMLDKSDAVSKIAFESIGKLFQEFETKRMSRLAGDKLVDTENSVAVRSNWVSSMVDFVWKKRDILMARSLILPIESFRATVFPLVYAVKAVASGSIEAIKKLSMSSKNRNTPDSGHEESFVGVSNMVSHLAPFLVSSLDPALIFEVGINMLYLADVPGGKPEWASESIIAILTLWDRQEYSSARESIVRAVVTNLHLLDLSMQVSLFKKLLHMVRNLRAESDRMHALACICRTALCVYLLAKENVRRGQKPLVGTDIASLFEDARIKDDLHSITSKSLFREELVAMLVESCFQLSLPLPEKRSSGMESRVIGALAYGTGYGALNWTEPALEVVEVCRPCLKWDCDGRTYAIDCYLKLLVRLCYIYDTRGGVKRVKDGASQDQILNETRLQNLQRELVRDLHEVHTPRISGRLLWAISEHINLEGLDPLLADDPEDALNIILTNIHKVLFNIDLSPSTTNRLQDVQAVLLCAQLLGSRNARAGQLLPKVLEEFRSHPSADSVNKHQCRLILQRIKYVSSHSDDKWAGVSETRGDYPFSHHKLTVQFYDASAAQDRKLEGLIHKAILELWRPDPDELTQLLAKGIGLNLMKVPPSAVTLVGSSDPCYVEGDHLTDPNDGRITLHLKVLNLTEIELNRVDIRVGLSGGLYFMDGSPQAVRQLHNLVSQEPVKCSVTVGVSHFERCALWVQVLYYPFHGSGAPEDYDGEYSEEDPQIMRQRRCLRPELGDAVIFRCQPYKVPLTELLLPHKISPVEYFRLWPSLPAIVECTGTYTYEGSGFKATAAQQYGESPFLSGLKSLSSKPFHKVCSHLIRTVAGFQLCYAAKTLFGGFLGMMIFGASEVSRNVDLGDETTTMICKIVVRASDASITKEIGSDLQAWMDDLTDGSISYMPEDEVKEAAAERLRISMERIALLKAARPRKKSPTSDDDEEEKEEEQDEDEKKKDKEHKDNKEDGKSKGPSTLFKLTAEEVEHRALQAAVLQEWHMLCKDRRRKVN</sequence>
<organism evidence="2 3">
    <name type="scientific">Sesamum alatum</name>
    <dbReference type="NCBI Taxonomy" id="300844"/>
    <lineage>
        <taxon>Eukaryota</taxon>
        <taxon>Viridiplantae</taxon>
        <taxon>Streptophyta</taxon>
        <taxon>Embryophyta</taxon>
        <taxon>Tracheophyta</taxon>
        <taxon>Spermatophyta</taxon>
        <taxon>Magnoliopsida</taxon>
        <taxon>eudicotyledons</taxon>
        <taxon>Gunneridae</taxon>
        <taxon>Pentapetalae</taxon>
        <taxon>asterids</taxon>
        <taxon>lamiids</taxon>
        <taxon>Lamiales</taxon>
        <taxon>Pedaliaceae</taxon>
        <taxon>Sesamum</taxon>
    </lineage>
</organism>
<dbReference type="Proteomes" id="UP001293254">
    <property type="component" value="Unassembled WGS sequence"/>
</dbReference>
<dbReference type="SUPFAM" id="SSF48371">
    <property type="entry name" value="ARM repeat"/>
    <property type="match status" value="1"/>
</dbReference>
<feature type="region of interest" description="Disordered" evidence="1">
    <location>
        <begin position="1085"/>
        <end position="1133"/>
    </location>
</feature>
<reference evidence="2" key="1">
    <citation type="submission" date="2020-06" db="EMBL/GenBank/DDBJ databases">
        <authorList>
            <person name="Li T."/>
            <person name="Hu X."/>
            <person name="Zhang T."/>
            <person name="Song X."/>
            <person name="Zhang H."/>
            <person name="Dai N."/>
            <person name="Sheng W."/>
            <person name="Hou X."/>
            <person name="Wei L."/>
        </authorList>
    </citation>
    <scope>NUCLEOTIDE SEQUENCE</scope>
    <source>
        <strain evidence="2">3651</strain>
        <tissue evidence="2">Leaf</tissue>
    </source>
</reference>
<evidence type="ECO:0000313" key="2">
    <source>
        <dbReference type="EMBL" id="KAK4426072.1"/>
    </source>
</evidence>
<dbReference type="InterPro" id="IPR037501">
    <property type="entry name" value="TPLATE"/>
</dbReference>
<dbReference type="Gene3D" id="1.25.10.10">
    <property type="entry name" value="Leucine-rich Repeat Variant"/>
    <property type="match status" value="1"/>
</dbReference>
<evidence type="ECO:0000256" key="1">
    <source>
        <dbReference type="SAM" id="MobiDB-lite"/>
    </source>
</evidence>
<dbReference type="InterPro" id="IPR016024">
    <property type="entry name" value="ARM-type_fold"/>
</dbReference>
<feature type="compositionally biased region" description="Acidic residues" evidence="1">
    <location>
        <begin position="1095"/>
        <end position="1108"/>
    </location>
</feature>
<reference evidence="2" key="2">
    <citation type="journal article" date="2024" name="Plant">
        <title>Genomic evolution and insights into agronomic trait innovations of Sesamum species.</title>
        <authorList>
            <person name="Miao H."/>
            <person name="Wang L."/>
            <person name="Qu L."/>
            <person name="Liu H."/>
            <person name="Sun Y."/>
            <person name="Le M."/>
            <person name="Wang Q."/>
            <person name="Wei S."/>
            <person name="Zheng Y."/>
            <person name="Lin W."/>
            <person name="Duan Y."/>
            <person name="Cao H."/>
            <person name="Xiong S."/>
            <person name="Wang X."/>
            <person name="Wei L."/>
            <person name="Li C."/>
            <person name="Ma Q."/>
            <person name="Ju M."/>
            <person name="Zhao R."/>
            <person name="Li G."/>
            <person name="Mu C."/>
            <person name="Tian Q."/>
            <person name="Mei H."/>
            <person name="Zhang T."/>
            <person name="Gao T."/>
            <person name="Zhang H."/>
        </authorList>
    </citation>
    <scope>NUCLEOTIDE SEQUENCE</scope>
    <source>
        <strain evidence="2">3651</strain>
    </source>
</reference>
<name>A0AAE1Y9V4_9LAMI</name>
<comment type="caution">
    <text evidence="2">The sequence shown here is derived from an EMBL/GenBank/DDBJ whole genome shotgun (WGS) entry which is preliminary data.</text>
</comment>
<keyword evidence="3" id="KW-1185">Reference proteome</keyword>